<dbReference type="AlphaFoldDB" id="A0A517R441"/>
<evidence type="ECO:0000313" key="3">
    <source>
        <dbReference type="Proteomes" id="UP000317318"/>
    </source>
</evidence>
<evidence type="ECO:0000256" key="1">
    <source>
        <dbReference type="SAM" id="Phobius"/>
    </source>
</evidence>
<proteinExistence type="predicted"/>
<name>A0A517R441_9PLAN</name>
<dbReference type="EMBL" id="CP036268">
    <property type="protein sequence ID" value="QDT38654.1"/>
    <property type="molecule type" value="Genomic_DNA"/>
</dbReference>
<feature type="transmembrane region" description="Helical" evidence="1">
    <location>
        <begin position="195"/>
        <end position="215"/>
    </location>
</feature>
<organism evidence="2 3">
    <name type="scientific">Stratiformator vulcanicus</name>
    <dbReference type="NCBI Taxonomy" id="2527980"/>
    <lineage>
        <taxon>Bacteria</taxon>
        <taxon>Pseudomonadati</taxon>
        <taxon>Planctomycetota</taxon>
        <taxon>Planctomycetia</taxon>
        <taxon>Planctomycetales</taxon>
        <taxon>Planctomycetaceae</taxon>
        <taxon>Stratiformator</taxon>
    </lineage>
</organism>
<dbReference type="KEGG" id="svp:Pan189_30490"/>
<keyword evidence="1" id="KW-0472">Membrane</keyword>
<evidence type="ECO:0000313" key="2">
    <source>
        <dbReference type="EMBL" id="QDT38654.1"/>
    </source>
</evidence>
<keyword evidence="3" id="KW-1185">Reference proteome</keyword>
<feature type="transmembrane region" description="Helical" evidence="1">
    <location>
        <begin position="46"/>
        <end position="64"/>
    </location>
</feature>
<accession>A0A517R441</accession>
<reference evidence="2 3" key="1">
    <citation type="submission" date="2019-02" db="EMBL/GenBank/DDBJ databases">
        <title>Deep-cultivation of Planctomycetes and their phenomic and genomic characterization uncovers novel biology.</title>
        <authorList>
            <person name="Wiegand S."/>
            <person name="Jogler M."/>
            <person name="Boedeker C."/>
            <person name="Pinto D."/>
            <person name="Vollmers J."/>
            <person name="Rivas-Marin E."/>
            <person name="Kohn T."/>
            <person name="Peeters S.H."/>
            <person name="Heuer A."/>
            <person name="Rast P."/>
            <person name="Oberbeckmann S."/>
            <person name="Bunk B."/>
            <person name="Jeske O."/>
            <person name="Meyerdierks A."/>
            <person name="Storesund J.E."/>
            <person name="Kallscheuer N."/>
            <person name="Luecker S."/>
            <person name="Lage O.M."/>
            <person name="Pohl T."/>
            <person name="Merkel B.J."/>
            <person name="Hornburger P."/>
            <person name="Mueller R.-W."/>
            <person name="Bruemmer F."/>
            <person name="Labrenz M."/>
            <person name="Spormann A.M."/>
            <person name="Op den Camp H."/>
            <person name="Overmann J."/>
            <person name="Amann R."/>
            <person name="Jetten M.S.M."/>
            <person name="Mascher T."/>
            <person name="Medema M.H."/>
            <person name="Devos D.P."/>
            <person name="Kaster A.-K."/>
            <person name="Ovreas L."/>
            <person name="Rohde M."/>
            <person name="Galperin M.Y."/>
            <person name="Jogler C."/>
        </authorList>
    </citation>
    <scope>NUCLEOTIDE SEQUENCE [LARGE SCALE GENOMIC DNA]</scope>
    <source>
        <strain evidence="2 3">Pan189</strain>
    </source>
</reference>
<sequence>MPHRSIRLRYNSVYLPEYISTVLLSLIVTALFVGSWPAVDGNLSRMVHLGLAAGLYSILIAMLIRSTWLHRFHFGSVRFSVSESDEPLLSTNGRVIPVRLISSVRESIGAFFGRPARCLHVQTIEGHQFDIYEAVRGFDNVPRLLTGVGAPRAVLSGEVIPEERDRLRQRWIDRQTNFPPPEHAADVLGRSAFRVMCLVPVATVDVAINAALTIFLRRIGQDALTVYAAPIGLAVSAVIARYVYYYLFSSVRLNRRIT</sequence>
<feature type="transmembrane region" description="Helical" evidence="1">
    <location>
        <begin position="12"/>
        <end position="34"/>
    </location>
</feature>
<dbReference type="RefSeq" id="WP_145364740.1">
    <property type="nucleotide sequence ID" value="NZ_CP036268.1"/>
</dbReference>
<protein>
    <submittedName>
        <fullName evidence="2">Uncharacterized protein</fullName>
    </submittedName>
</protein>
<feature type="transmembrane region" description="Helical" evidence="1">
    <location>
        <begin position="227"/>
        <end position="248"/>
    </location>
</feature>
<keyword evidence="1" id="KW-0812">Transmembrane</keyword>
<gene>
    <name evidence="2" type="ORF">Pan189_30490</name>
</gene>
<keyword evidence="1" id="KW-1133">Transmembrane helix</keyword>
<dbReference type="Proteomes" id="UP000317318">
    <property type="component" value="Chromosome"/>
</dbReference>